<evidence type="ECO:0000313" key="3">
    <source>
        <dbReference type="Proteomes" id="UP000015106"/>
    </source>
</evidence>
<sequence>MTRKVLIRCGGSCSWWCSGCKGSAPQPPPAQDVPQPRRPRQQAQRLVALWRTRIPLHTRAHVYPLHCTLCPGHSPWRLWQQSILLRCRERDVETASRTTTMASKMSTTWRTSTMGG</sequence>
<reference evidence="2" key="3">
    <citation type="submission" date="2022-06" db="UniProtKB">
        <authorList>
            <consortium name="EnsemblPlants"/>
        </authorList>
    </citation>
    <scope>IDENTIFICATION</scope>
</reference>
<name>A0A8R7VC63_TRIUA</name>
<dbReference type="Gramene" id="TuG1812G0700005721.01.T01">
    <property type="protein sequence ID" value="TuG1812G0700005721.01.T01.cds445783"/>
    <property type="gene ID" value="TuG1812G0700005721.01"/>
</dbReference>
<accession>A0A8R7VC63</accession>
<reference evidence="2" key="2">
    <citation type="submission" date="2018-03" db="EMBL/GenBank/DDBJ databases">
        <title>The Triticum urartu genome reveals the dynamic nature of wheat genome evolution.</title>
        <authorList>
            <person name="Ling H."/>
            <person name="Ma B."/>
            <person name="Shi X."/>
            <person name="Liu H."/>
            <person name="Dong L."/>
            <person name="Sun H."/>
            <person name="Cao Y."/>
            <person name="Gao Q."/>
            <person name="Zheng S."/>
            <person name="Li Y."/>
            <person name="Yu Y."/>
            <person name="Du H."/>
            <person name="Qi M."/>
            <person name="Li Y."/>
            <person name="Yu H."/>
            <person name="Cui Y."/>
            <person name="Wang N."/>
            <person name="Chen C."/>
            <person name="Wu H."/>
            <person name="Zhao Y."/>
            <person name="Zhang J."/>
            <person name="Li Y."/>
            <person name="Zhou W."/>
            <person name="Zhang B."/>
            <person name="Hu W."/>
            <person name="Eijk M."/>
            <person name="Tang J."/>
            <person name="Witsenboer H."/>
            <person name="Zhao S."/>
            <person name="Li Z."/>
            <person name="Zhang A."/>
            <person name="Wang D."/>
            <person name="Liang C."/>
        </authorList>
    </citation>
    <scope>NUCLEOTIDE SEQUENCE [LARGE SCALE GENOMIC DNA]</scope>
    <source>
        <strain evidence="2">cv. G1812</strain>
    </source>
</reference>
<evidence type="ECO:0000313" key="2">
    <source>
        <dbReference type="EnsemblPlants" id="TuG1812G0700005721.01.T01.cds445783"/>
    </source>
</evidence>
<proteinExistence type="predicted"/>
<dbReference type="AlphaFoldDB" id="A0A8R7VC63"/>
<keyword evidence="3" id="KW-1185">Reference proteome</keyword>
<organism evidence="2 3">
    <name type="scientific">Triticum urartu</name>
    <name type="common">Red wild einkorn</name>
    <name type="synonym">Crithodium urartu</name>
    <dbReference type="NCBI Taxonomy" id="4572"/>
    <lineage>
        <taxon>Eukaryota</taxon>
        <taxon>Viridiplantae</taxon>
        <taxon>Streptophyta</taxon>
        <taxon>Embryophyta</taxon>
        <taxon>Tracheophyta</taxon>
        <taxon>Spermatophyta</taxon>
        <taxon>Magnoliopsida</taxon>
        <taxon>Liliopsida</taxon>
        <taxon>Poales</taxon>
        <taxon>Poaceae</taxon>
        <taxon>BOP clade</taxon>
        <taxon>Pooideae</taxon>
        <taxon>Triticodae</taxon>
        <taxon>Triticeae</taxon>
        <taxon>Triticinae</taxon>
        <taxon>Triticum</taxon>
    </lineage>
</organism>
<dbReference type="EnsemblPlants" id="TuG1812G0700005721.01.T01">
    <property type="protein sequence ID" value="TuG1812G0700005721.01.T01.cds445783"/>
    <property type="gene ID" value="TuG1812G0700005721.01"/>
</dbReference>
<protein>
    <submittedName>
        <fullName evidence="2">Uncharacterized protein</fullName>
    </submittedName>
</protein>
<feature type="region of interest" description="Disordered" evidence="1">
    <location>
        <begin position="22"/>
        <end position="42"/>
    </location>
</feature>
<evidence type="ECO:0000256" key="1">
    <source>
        <dbReference type="SAM" id="MobiDB-lite"/>
    </source>
</evidence>
<dbReference type="Proteomes" id="UP000015106">
    <property type="component" value="Chromosome 7"/>
</dbReference>
<reference evidence="3" key="1">
    <citation type="journal article" date="2013" name="Nature">
        <title>Draft genome of the wheat A-genome progenitor Triticum urartu.</title>
        <authorList>
            <person name="Ling H.Q."/>
            <person name="Zhao S."/>
            <person name="Liu D."/>
            <person name="Wang J."/>
            <person name="Sun H."/>
            <person name="Zhang C."/>
            <person name="Fan H."/>
            <person name="Li D."/>
            <person name="Dong L."/>
            <person name="Tao Y."/>
            <person name="Gao C."/>
            <person name="Wu H."/>
            <person name="Li Y."/>
            <person name="Cui Y."/>
            <person name="Guo X."/>
            <person name="Zheng S."/>
            <person name="Wang B."/>
            <person name="Yu K."/>
            <person name="Liang Q."/>
            <person name="Yang W."/>
            <person name="Lou X."/>
            <person name="Chen J."/>
            <person name="Feng M."/>
            <person name="Jian J."/>
            <person name="Zhang X."/>
            <person name="Luo G."/>
            <person name="Jiang Y."/>
            <person name="Liu J."/>
            <person name="Wang Z."/>
            <person name="Sha Y."/>
            <person name="Zhang B."/>
            <person name="Wu H."/>
            <person name="Tang D."/>
            <person name="Shen Q."/>
            <person name="Xue P."/>
            <person name="Zou S."/>
            <person name="Wang X."/>
            <person name="Liu X."/>
            <person name="Wang F."/>
            <person name="Yang Y."/>
            <person name="An X."/>
            <person name="Dong Z."/>
            <person name="Zhang K."/>
            <person name="Zhang X."/>
            <person name="Luo M.C."/>
            <person name="Dvorak J."/>
            <person name="Tong Y."/>
            <person name="Wang J."/>
            <person name="Yang H."/>
            <person name="Li Z."/>
            <person name="Wang D."/>
            <person name="Zhang A."/>
            <person name="Wang J."/>
        </authorList>
    </citation>
    <scope>NUCLEOTIDE SEQUENCE</scope>
    <source>
        <strain evidence="3">cv. G1812</strain>
    </source>
</reference>